<dbReference type="CDD" id="cd04301">
    <property type="entry name" value="NAT_SF"/>
    <property type="match status" value="1"/>
</dbReference>
<gene>
    <name evidence="2" type="ORF">M1E25_05315</name>
</gene>
<name>A0ABT0X2V1_9ACTN</name>
<proteinExistence type="predicted"/>
<keyword evidence="3" id="KW-1185">Reference proteome</keyword>
<sequence>MAHQREPLQPAELRGYGLELRSWEQRDADAVLRGLTDPEFLRWNTQLRPVDDLSDAREFVRSRADGWESGEFAHFAVVADGEVAGHVGISMIEREMGSATVGYWVLPEARGRGIAGRALELCTRWAFDEVGLHRLELGHALGHEVSCRIAERAGYSFEGVLRGAMHESGRRDAFRDVHLHARLATDPPPSGGGPGR</sequence>
<evidence type="ECO:0000259" key="1">
    <source>
        <dbReference type="PROSITE" id="PS51186"/>
    </source>
</evidence>
<dbReference type="InterPro" id="IPR051908">
    <property type="entry name" value="Ribosomal_N-acetyltransferase"/>
</dbReference>
<comment type="caution">
    <text evidence="2">The sequence shown here is derived from an EMBL/GenBank/DDBJ whole genome shotgun (WGS) entry which is preliminary data.</text>
</comment>
<dbReference type="InterPro" id="IPR016181">
    <property type="entry name" value="Acyl_CoA_acyltransferase"/>
</dbReference>
<evidence type="ECO:0000313" key="3">
    <source>
        <dbReference type="Proteomes" id="UP001167160"/>
    </source>
</evidence>
<protein>
    <submittedName>
        <fullName evidence="2">GNAT family N-acetyltransferase</fullName>
    </submittedName>
</protein>
<dbReference type="Proteomes" id="UP001167160">
    <property type="component" value="Unassembled WGS sequence"/>
</dbReference>
<dbReference type="PANTHER" id="PTHR43441:SF10">
    <property type="entry name" value="ACETYLTRANSFERASE"/>
    <property type="match status" value="1"/>
</dbReference>
<dbReference type="InterPro" id="IPR000182">
    <property type="entry name" value="GNAT_dom"/>
</dbReference>
<organism evidence="2 3">
    <name type="scientific">Streptomyces meridianus</name>
    <dbReference type="NCBI Taxonomy" id="2938945"/>
    <lineage>
        <taxon>Bacteria</taxon>
        <taxon>Bacillati</taxon>
        <taxon>Actinomycetota</taxon>
        <taxon>Actinomycetes</taxon>
        <taxon>Kitasatosporales</taxon>
        <taxon>Streptomycetaceae</taxon>
        <taxon>Streptomyces</taxon>
    </lineage>
</organism>
<feature type="domain" description="N-acetyltransferase" evidence="1">
    <location>
        <begin position="18"/>
        <end position="181"/>
    </location>
</feature>
<dbReference type="Gene3D" id="3.40.630.30">
    <property type="match status" value="1"/>
</dbReference>
<dbReference type="PROSITE" id="PS51186">
    <property type="entry name" value="GNAT"/>
    <property type="match status" value="1"/>
</dbReference>
<accession>A0ABT0X2V1</accession>
<reference evidence="2" key="1">
    <citation type="journal article" date="2023" name="Int. J. Syst. Evol. Microbiol.">
        <title>Streptomyces meridianus sp. nov. isolated from brackish water of the Tagus estuary in Alcochete, Portugal.</title>
        <authorList>
            <person name="Santos J.D.N."/>
            <person name="Klimek D."/>
            <person name="Calusinska M."/>
            <person name="Lobo Da Cunha A."/>
            <person name="Catita J."/>
            <person name="Goncalves H."/>
            <person name="Gonzalez I."/>
            <person name="Reyes F."/>
            <person name="Lage O.M."/>
        </authorList>
    </citation>
    <scope>NUCLEOTIDE SEQUENCE</scope>
    <source>
        <strain evidence="2">MTZ3.1</strain>
    </source>
</reference>
<dbReference type="RefSeq" id="WP_251410370.1">
    <property type="nucleotide sequence ID" value="NZ_JAMQGM010000013.1"/>
</dbReference>
<dbReference type="Pfam" id="PF13302">
    <property type="entry name" value="Acetyltransf_3"/>
    <property type="match status" value="1"/>
</dbReference>
<evidence type="ECO:0000313" key="2">
    <source>
        <dbReference type="EMBL" id="MCM2576779.1"/>
    </source>
</evidence>
<dbReference type="PANTHER" id="PTHR43441">
    <property type="entry name" value="RIBOSOMAL-PROTEIN-SERINE ACETYLTRANSFERASE"/>
    <property type="match status" value="1"/>
</dbReference>
<dbReference type="EMBL" id="JAMQGM010000013">
    <property type="protein sequence ID" value="MCM2576779.1"/>
    <property type="molecule type" value="Genomic_DNA"/>
</dbReference>
<dbReference type="SUPFAM" id="SSF55729">
    <property type="entry name" value="Acyl-CoA N-acyltransferases (Nat)"/>
    <property type="match status" value="1"/>
</dbReference>